<protein>
    <recommendedName>
        <fullName evidence="3">BHLH domain-containing protein</fullName>
    </recommendedName>
</protein>
<accession>A0A9P9KNN0</accession>
<proteinExistence type="predicted"/>
<feature type="coiled-coil region" evidence="1">
    <location>
        <begin position="223"/>
        <end position="264"/>
    </location>
</feature>
<feature type="region of interest" description="Disordered" evidence="2">
    <location>
        <begin position="103"/>
        <end position="171"/>
    </location>
</feature>
<dbReference type="SMART" id="SM00353">
    <property type="entry name" value="HLH"/>
    <property type="match status" value="1"/>
</dbReference>
<dbReference type="InterPro" id="IPR011598">
    <property type="entry name" value="bHLH_dom"/>
</dbReference>
<dbReference type="Proteomes" id="UP000720189">
    <property type="component" value="Unassembled WGS sequence"/>
</dbReference>
<evidence type="ECO:0000259" key="3">
    <source>
        <dbReference type="PROSITE" id="PS50888"/>
    </source>
</evidence>
<comment type="caution">
    <text evidence="4">The sequence shown here is derived from an EMBL/GenBank/DDBJ whole genome shotgun (WGS) entry which is preliminary data.</text>
</comment>
<dbReference type="EMBL" id="JAGMUX010000003">
    <property type="protein sequence ID" value="KAH7265740.1"/>
    <property type="molecule type" value="Genomic_DNA"/>
</dbReference>
<evidence type="ECO:0000256" key="1">
    <source>
        <dbReference type="SAM" id="Coils"/>
    </source>
</evidence>
<evidence type="ECO:0000256" key="2">
    <source>
        <dbReference type="SAM" id="MobiDB-lite"/>
    </source>
</evidence>
<dbReference type="Gene3D" id="4.10.280.10">
    <property type="entry name" value="Helix-loop-helix DNA-binding domain"/>
    <property type="match status" value="1"/>
</dbReference>
<evidence type="ECO:0000313" key="4">
    <source>
        <dbReference type="EMBL" id="KAH7265740.1"/>
    </source>
</evidence>
<dbReference type="InterPro" id="IPR036638">
    <property type="entry name" value="HLH_DNA-bd_sf"/>
</dbReference>
<feature type="domain" description="BHLH" evidence="3">
    <location>
        <begin position="169"/>
        <end position="233"/>
    </location>
</feature>
<dbReference type="Pfam" id="PF00010">
    <property type="entry name" value="HLH"/>
    <property type="match status" value="1"/>
</dbReference>
<organism evidence="4 5">
    <name type="scientific">Fusarium redolens</name>
    <dbReference type="NCBI Taxonomy" id="48865"/>
    <lineage>
        <taxon>Eukaryota</taxon>
        <taxon>Fungi</taxon>
        <taxon>Dikarya</taxon>
        <taxon>Ascomycota</taxon>
        <taxon>Pezizomycotina</taxon>
        <taxon>Sordariomycetes</taxon>
        <taxon>Hypocreomycetidae</taxon>
        <taxon>Hypocreales</taxon>
        <taxon>Nectriaceae</taxon>
        <taxon>Fusarium</taxon>
        <taxon>Fusarium redolens species complex</taxon>
    </lineage>
</organism>
<name>A0A9P9KNN0_FUSRE</name>
<dbReference type="RefSeq" id="XP_046054475.1">
    <property type="nucleotide sequence ID" value="XM_046191981.1"/>
</dbReference>
<evidence type="ECO:0000313" key="5">
    <source>
        <dbReference type="Proteomes" id="UP000720189"/>
    </source>
</evidence>
<dbReference type="GO" id="GO:0046983">
    <property type="term" value="F:protein dimerization activity"/>
    <property type="evidence" value="ECO:0007669"/>
    <property type="project" value="InterPro"/>
</dbReference>
<reference evidence="4" key="1">
    <citation type="journal article" date="2021" name="Nat. Commun.">
        <title>Genetic determinants of endophytism in the Arabidopsis root mycobiome.</title>
        <authorList>
            <person name="Mesny F."/>
            <person name="Miyauchi S."/>
            <person name="Thiergart T."/>
            <person name="Pickel B."/>
            <person name="Atanasova L."/>
            <person name="Karlsson M."/>
            <person name="Huettel B."/>
            <person name="Barry K.W."/>
            <person name="Haridas S."/>
            <person name="Chen C."/>
            <person name="Bauer D."/>
            <person name="Andreopoulos W."/>
            <person name="Pangilinan J."/>
            <person name="LaButti K."/>
            <person name="Riley R."/>
            <person name="Lipzen A."/>
            <person name="Clum A."/>
            <person name="Drula E."/>
            <person name="Henrissat B."/>
            <person name="Kohler A."/>
            <person name="Grigoriev I.V."/>
            <person name="Martin F.M."/>
            <person name="Hacquard S."/>
        </authorList>
    </citation>
    <scope>NUCLEOTIDE SEQUENCE</scope>
    <source>
        <strain evidence="4">MPI-CAGE-AT-0023</strain>
    </source>
</reference>
<dbReference type="GeneID" id="70221935"/>
<keyword evidence="1" id="KW-0175">Coiled coil</keyword>
<feature type="compositionally biased region" description="Polar residues" evidence="2">
    <location>
        <begin position="134"/>
        <end position="152"/>
    </location>
</feature>
<dbReference type="AlphaFoldDB" id="A0A9P9KNN0"/>
<dbReference type="OrthoDB" id="3542681at2759"/>
<sequence length="269" mass="30586">MVNLETHDEIDVFLQRFYEPQFQMSHNLSLEQGKLMPHAGSIRSHGLLITIIEGDMWDTDGSCNSQHFFDDAVLQFEISGLLQANLPTTYQTSTETVSNHFEYAPSVESRSRNSSEPVFPAGDDDNSSDLLVPSGSNSSQDSEIQLRSASRISKNRKRRHPVLSNSQKHARECHNLVEKQYRTRLKAQFENLLAVLPTPQDPNYAGKDATGNPGRYLSRGQVLEAARERIIKLENEVELSTLRRDRLLKDMARMERTVLEEKDRAALFL</sequence>
<gene>
    <name evidence="4" type="ORF">BKA55DRAFT_559465</name>
</gene>
<keyword evidence="5" id="KW-1185">Reference proteome</keyword>
<dbReference type="SUPFAM" id="SSF47459">
    <property type="entry name" value="HLH, helix-loop-helix DNA-binding domain"/>
    <property type="match status" value="1"/>
</dbReference>
<dbReference type="PROSITE" id="PS50888">
    <property type="entry name" value="BHLH"/>
    <property type="match status" value="1"/>
</dbReference>